<protein>
    <submittedName>
        <fullName evidence="1">Uncharacterized protein</fullName>
    </submittedName>
</protein>
<organism evidence="1 2">
    <name type="scientific">Candidatus Magnetoglobus multicellularis str. Araruama</name>
    <dbReference type="NCBI Taxonomy" id="890399"/>
    <lineage>
        <taxon>Bacteria</taxon>
        <taxon>Pseudomonadati</taxon>
        <taxon>Thermodesulfobacteriota</taxon>
        <taxon>Desulfobacteria</taxon>
        <taxon>Desulfobacterales</taxon>
        <taxon>Desulfobacteraceae</taxon>
        <taxon>Candidatus Magnetoglobus</taxon>
    </lineage>
</organism>
<dbReference type="AlphaFoldDB" id="A0A1V1NY55"/>
<dbReference type="Proteomes" id="UP000189670">
    <property type="component" value="Unassembled WGS sequence"/>
</dbReference>
<reference evidence="2" key="1">
    <citation type="submission" date="2012-11" db="EMBL/GenBank/DDBJ databases">
        <authorList>
            <person name="Lucero-Rivera Y.E."/>
            <person name="Tovar-Ramirez D."/>
        </authorList>
    </citation>
    <scope>NUCLEOTIDE SEQUENCE [LARGE SCALE GENOMIC DNA]</scope>
    <source>
        <strain evidence="2">Araruama</strain>
    </source>
</reference>
<evidence type="ECO:0000313" key="2">
    <source>
        <dbReference type="Proteomes" id="UP000189670"/>
    </source>
</evidence>
<name>A0A1V1NY55_9BACT</name>
<sequence length="245" mass="27612">MYHVTTEISSDLVSNNAYIQPVYRTGGSLDADSEYYADGTLLLISVDDSDYPVGDKNWDSPYAEVNLNNLYSKNTHMSLDIAHGELMTIEAYGGLQGFSTFFWDNDESNPGYQYPEKNGEILPVVLLKGKEMTLKQDLNLLTYPTEIPENFTAYDLLQMIGNKDEIIKIKTYDNAYTNKFQEVYWALGAPRGDNFDISPTTGMLIHMKQGKALFFEDNGIITRNSNSISEQITASTIICNNFHSK</sequence>
<accession>A0A1V1NY55</accession>
<evidence type="ECO:0000313" key="1">
    <source>
        <dbReference type="EMBL" id="ETR67552.1"/>
    </source>
</evidence>
<comment type="caution">
    <text evidence="1">The sequence shown here is derived from an EMBL/GenBank/DDBJ whole genome shotgun (WGS) entry which is preliminary data.</text>
</comment>
<proteinExistence type="predicted"/>
<gene>
    <name evidence="1" type="ORF">OMM_05076</name>
</gene>
<dbReference type="EMBL" id="ATBP01001326">
    <property type="protein sequence ID" value="ETR67552.1"/>
    <property type="molecule type" value="Genomic_DNA"/>
</dbReference>